<organism evidence="2 3">
    <name type="scientific">Motilibacter peucedani</name>
    <dbReference type="NCBI Taxonomy" id="598650"/>
    <lineage>
        <taxon>Bacteria</taxon>
        <taxon>Bacillati</taxon>
        <taxon>Actinomycetota</taxon>
        <taxon>Actinomycetes</taxon>
        <taxon>Motilibacterales</taxon>
        <taxon>Motilibacteraceae</taxon>
        <taxon>Motilibacter</taxon>
    </lineage>
</organism>
<keyword evidence="3" id="KW-1185">Reference proteome</keyword>
<gene>
    <name evidence="2" type="ORF">CLV35_3951</name>
</gene>
<keyword evidence="1" id="KW-0812">Transmembrane</keyword>
<dbReference type="InParanoid" id="A0A420XJX5"/>
<evidence type="ECO:0000256" key="1">
    <source>
        <dbReference type="SAM" id="Phobius"/>
    </source>
</evidence>
<evidence type="ECO:0008006" key="4">
    <source>
        <dbReference type="Google" id="ProtNLM"/>
    </source>
</evidence>
<reference evidence="2 3" key="1">
    <citation type="submission" date="2018-10" db="EMBL/GenBank/DDBJ databases">
        <title>Genomic Encyclopedia of Archaeal and Bacterial Type Strains, Phase II (KMG-II): from individual species to whole genera.</title>
        <authorList>
            <person name="Goeker M."/>
        </authorList>
    </citation>
    <scope>NUCLEOTIDE SEQUENCE [LARGE SCALE GENOMIC DNA]</scope>
    <source>
        <strain evidence="2 3">RP-AC37</strain>
    </source>
</reference>
<accession>A0A420XJX5</accession>
<proteinExistence type="predicted"/>
<dbReference type="InterPro" id="IPR021449">
    <property type="entry name" value="DUF3099"/>
</dbReference>
<keyword evidence="1" id="KW-1133">Transmembrane helix</keyword>
<keyword evidence="1" id="KW-0472">Membrane</keyword>
<evidence type="ECO:0000313" key="3">
    <source>
        <dbReference type="Proteomes" id="UP000281955"/>
    </source>
</evidence>
<dbReference type="Proteomes" id="UP000281955">
    <property type="component" value="Unassembled WGS sequence"/>
</dbReference>
<evidence type="ECO:0000313" key="2">
    <source>
        <dbReference type="EMBL" id="RKS68044.1"/>
    </source>
</evidence>
<dbReference type="AlphaFoldDB" id="A0A420XJX5"/>
<dbReference type="EMBL" id="RBWV01000017">
    <property type="protein sequence ID" value="RKS68044.1"/>
    <property type="molecule type" value="Genomic_DNA"/>
</dbReference>
<protein>
    <recommendedName>
        <fullName evidence="4">DUF3099 family protein</fullName>
    </recommendedName>
</protein>
<comment type="caution">
    <text evidence="2">The sequence shown here is derived from an EMBL/GenBank/DDBJ whole genome shotgun (WGS) entry which is preliminary data.</text>
</comment>
<sequence>MRTQRPRTEPVYQITGVAPGLQQDIAARSRRYAWSMGLRSVCFVLAVVTTGWVRWTFVGLAIVLPYIAVVVANAGREPNRPMPAVHQPVPQRLALEAPRELGAGPGSVRATRPPAA</sequence>
<feature type="transmembrane region" description="Helical" evidence="1">
    <location>
        <begin position="32"/>
        <end position="49"/>
    </location>
</feature>
<name>A0A420XJX5_9ACTN</name>
<dbReference type="Pfam" id="PF11298">
    <property type="entry name" value="DUF3099"/>
    <property type="match status" value="1"/>
</dbReference>
<feature type="transmembrane region" description="Helical" evidence="1">
    <location>
        <begin position="55"/>
        <end position="74"/>
    </location>
</feature>